<evidence type="ECO:0000313" key="3">
    <source>
        <dbReference type="Proteomes" id="UP000187166"/>
    </source>
</evidence>
<organism evidence="2 3">
    <name type="scientific">Peptoniphilus porci</name>
    <dbReference type="NCBI Taxonomy" id="2652280"/>
    <lineage>
        <taxon>Bacteria</taxon>
        <taxon>Bacillati</taxon>
        <taxon>Bacillota</taxon>
        <taxon>Tissierellia</taxon>
        <taxon>Tissierellales</taxon>
        <taxon>Peptoniphilaceae</taxon>
        <taxon>Peptoniphilus</taxon>
    </lineage>
</organism>
<keyword evidence="1" id="KW-0732">Signal</keyword>
<dbReference type="STRING" id="1465756.BIV18_08295"/>
<sequence length="147" mass="16908">MKNKKTMSLALVVVIMMNFVAPIYANSKLDTNFININEDFNKDEIIIDYKEHSEDGEYYIVEKINGNKINSKIYKIEDGENILKNSIISEIENGKVFCIETKSDGIVEKYEVSAKTIDNIENHKQDKNEISLLGNNTYLRTDRYGIS</sequence>
<protein>
    <submittedName>
        <fullName evidence="2">Uncharacterized protein</fullName>
    </submittedName>
</protein>
<accession>A0A1U7M1F6</accession>
<evidence type="ECO:0000256" key="1">
    <source>
        <dbReference type="SAM" id="SignalP"/>
    </source>
</evidence>
<feature type="signal peptide" evidence="1">
    <location>
        <begin position="1"/>
        <end position="25"/>
    </location>
</feature>
<keyword evidence="3" id="KW-1185">Reference proteome</keyword>
<gene>
    <name evidence="2" type="ORF">BIV18_08295</name>
</gene>
<feature type="chain" id="PRO_5012346425" evidence="1">
    <location>
        <begin position="26"/>
        <end position="147"/>
    </location>
</feature>
<dbReference type="Proteomes" id="UP000187166">
    <property type="component" value="Unassembled WGS sequence"/>
</dbReference>
<name>A0A1U7M1F6_9FIRM</name>
<dbReference type="EMBL" id="MJIH01000001">
    <property type="protein sequence ID" value="OLR65512.1"/>
    <property type="molecule type" value="Genomic_DNA"/>
</dbReference>
<dbReference type="AlphaFoldDB" id="A0A1U7M1F6"/>
<proteinExistence type="predicted"/>
<evidence type="ECO:0000313" key="2">
    <source>
        <dbReference type="EMBL" id="OLR65512.1"/>
    </source>
</evidence>
<reference evidence="2 3" key="1">
    <citation type="journal article" date="2016" name="Appl. Environ. Microbiol.">
        <title>Function and Phylogeny of Bacterial Butyryl Coenzyme A:Acetate Transferases and Their Diversity in the Proximal Colon of Swine.</title>
        <authorList>
            <person name="Trachsel J."/>
            <person name="Bayles D.O."/>
            <person name="Looft T."/>
            <person name="Levine U.Y."/>
            <person name="Allen H.K."/>
        </authorList>
    </citation>
    <scope>NUCLEOTIDE SEQUENCE [LARGE SCALE GENOMIC DNA]</scope>
    <source>
        <strain evidence="2 3">35-6-1</strain>
    </source>
</reference>
<comment type="caution">
    <text evidence="2">The sequence shown here is derived from an EMBL/GenBank/DDBJ whole genome shotgun (WGS) entry which is preliminary data.</text>
</comment>